<dbReference type="FunFam" id="3.30.420.150:FF:000008">
    <property type="entry name" value="Apyrase 1"/>
    <property type="match status" value="1"/>
</dbReference>
<feature type="transmembrane region" description="Helical" evidence="7">
    <location>
        <begin position="167"/>
        <end position="186"/>
    </location>
</feature>
<feature type="compositionally biased region" description="Low complexity" evidence="6">
    <location>
        <begin position="91"/>
        <end position="101"/>
    </location>
</feature>
<feature type="compositionally biased region" description="Basic and acidic residues" evidence="6">
    <location>
        <begin position="52"/>
        <end position="89"/>
    </location>
</feature>
<dbReference type="Gene3D" id="3.30.420.40">
    <property type="match status" value="1"/>
</dbReference>
<evidence type="ECO:0000256" key="7">
    <source>
        <dbReference type="SAM" id="Phobius"/>
    </source>
</evidence>
<dbReference type="GO" id="GO:0009134">
    <property type="term" value="P:nucleoside diphosphate catabolic process"/>
    <property type="evidence" value="ECO:0007669"/>
    <property type="project" value="TreeGrafter"/>
</dbReference>
<evidence type="ECO:0000256" key="4">
    <source>
        <dbReference type="PIRSR" id="PIRSR600407-2"/>
    </source>
</evidence>
<name>W9QN06_9ROSA</name>
<dbReference type="InterPro" id="IPR000407">
    <property type="entry name" value="GDA1_CD39_NTPase"/>
</dbReference>
<dbReference type="PANTHER" id="PTHR11782">
    <property type="entry name" value="ADENOSINE/GUANOSINE DIPHOSPHATASE"/>
    <property type="match status" value="1"/>
</dbReference>
<dbReference type="GO" id="GO:0017110">
    <property type="term" value="F:nucleoside diphosphate phosphatase activity"/>
    <property type="evidence" value="ECO:0007669"/>
    <property type="project" value="TreeGrafter"/>
</dbReference>
<keyword evidence="4" id="KW-0547">Nucleotide-binding</keyword>
<proteinExistence type="inferred from homology"/>
<evidence type="ECO:0000256" key="6">
    <source>
        <dbReference type="SAM" id="MobiDB-lite"/>
    </source>
</evidence>
<dbReference type="GO" id="GO:0005524">
    <property type="term" value="F:ATP binding"/>
    <property type="evidence" value="ECO:0007669"/>
    <property type="project" value="UniProtKB-KW"/>
</dbReference>
<dbReference type="eggNOG" id="KOG1385">
    <property type="taxonomic scope" value="Eukaryota"/>
</dbReference>
<dbReference type="AlphaFoldDB" id="W9QN06"/>
<evidence type="ECO:0000256" key="2">
    <source>
        <dbReference type="ARBA" id="ARBA00022801"/>
    </source>
</evidence>
<evidence type="ECO:0000313" key="9">
    <source>
        <dbReference type="Proteomes" id="UP000030645"/>
    </source>
</evidence>
<organism evidence="8 9">
    <name type="scientific">Morus notabilis</name>
    <dbReference type="NCBI Taxonomy" id="981085"/>
    <lineage>
        <taxon>Eukaryota</taxon>
        <taxon>Viridiplantae</taxon>
        <taxon>Streptophyta</taxon>
        <taxon>Embryophyta</taxon>
        <taxon>Tracheophyta</taxon>
        <taxon>Spermatophyta</taxon>
        <taxon>Magnoliopsida</taxon>
        <taxon>eudicotyledons</taxon>
        <taxon>Gunneridae</taxon>
        <taxon>Pentapetalae</taxon>
        <taxon>rosids</taxon>
        <taxon>fabids</taxon>
        <taxon>Rosales</taxon>
        <taxon>Moraceae</taxon>
        <taxon>Moreae</taxon>
        <taxon>Morus</taxon>
    </lineage>
</organism>
<dbReference type="EMBL" id="KE343572">
    <property type="protein sequence ID" value="EXB36249.1"/>
    <property type="molecule type" value="Genomic_DNA"/>
</dbReference>
<dbReference type="Gene3D" id="3.30.420.150">
    <property type="entry name" value="Exopolyphosphatase. Domain 2"/>
    <property type="match status" value="1"/>
</dbReference>
<sequence length="625" mass="67812">MASPNFPDFTALPELGEDTFFEEEMMPSNPTPTELENAPVDNALPGILTNARDAKFSDRRSPPALPRRETTKSFRPIRAELETVQDSKQKAPPAAATAAAAHGQIRYRSPSSAELLENQTNSPPSDQDNNHHHHHSFFEADKMLKRPGGGRLVGHDSLRDKIQRYRGILLLVSVPLLLVSFVVYVAPPRSSSSYLKDYSMAHTKVPQALLRSTTTSSSASSKNSYAVIFDAGSSGSRVHVFSFDRNLDLVPIGDDLELFEQIKPGLSAYASDPKAAAESLIGLLDKAVNVVPKNLRASTPVRVGATAGLRSLPGDTSERILQAVRDLLKDRSTFKLESDAVSVIDGTQEGSYQWVTINFLLGNLGQKYGSTVGVVDLGGGSVQMAYAISEAAAAKAPKPTDGEETYVKEMFLKGKKYFLYVHSYLRYGLLAGRAELLKVTGESGNPCILSGYDGSFTYGGNTYKASASSSGSSVDGCRMVADKALKIKDTCTHMKCTFGGVWNGGGGDGQRNLFVASFFFDRAAEAGFVNPKEPVAKVHPADFEDAAKRACQTTHNEAKSIYPRVEESNLPYLCMDLVYQYKLLVDGFGLDPWQEIKLVKQVEYHNNLVEAAWPLGSAIEAVSSA</sequence>
<keyword evidence="7" id="KW-0472">Membrane</keyword>
<dbReference type="Proteomes" id="UP000030645">
    <property type="component" value="Unassembled WGS sequence"/>
</dbReference>
<dbReference type="CDD" id="cd24041">
    <property type="entry name" value="ASKHA_NBD_AtAPY1-like"/>
    <property type="match status" value="1"/>
</dbReference>
<dbReference type="STRING" id="981085.W9QN06"/>
<comment type="similarity">
    <text evidence="1 5">Belongs to the GDA1/CD39 NTPase family.</text>
</comment>
<keyword evidence="7" id="KW-0812">Transmembrane</keyword>
<keyword evidence="9" id="KW-1185">Reference proteome</keyword>
<evidence type="ECO:0000313" key="8">
    <source>
        <dbReference type="EMBL" id="EXB36249.1"/>
    </source>
</evidence>
<dbReference type="Pfam" id="PF01150">
    <property type="entry name" value="GDA1_CD39"/>
    <property type="match status" value="1"/>
</dbReference>
<dbReference type="PROSITE" id="PS01238">
    <property type="entry name" value="GDA1_CD39_NTPASE"/>
    <property type="match status" value="1"/>
</dbReference>
<keyword evidence="4" id="KW-0067">ATP-binding</keyword>
<feature type="binding site" evidence="4">
    <location>
        <begin position="379"/>
        <end position="383"/>
    </location>
    <ligand>
        <name>ATP</name>
        <dbReference type="ChEBI" id="CHEBI:30616"/>
    </ligand>
</feature>
<keyword evidence="2 5" id="KW-0378">Hydrolase</keyword>
<feature type="active site" description="Proton acceptor" evidence="3">
    <location>
        <position position="349"/>
    </location>
</feature>
<dbReference type="PANTHER" id="PTHR11782:SF83">
    <property type="entry name" value="GUANOSINE-DIPHOSPHATASE"/>
    <property type="match status" value="1"/>
</dbReference>
<gene>
    <name evidence="8" type="ORF">L484_013684</name>
</gene>
<keyword evidence="7" id="KW-1133">Transmembrane helix</keyword>
<evidence type="ECO:0000256" key="1">
    <source>
        <dbReference type="ARBA" id="ARBA00009283"/>
    </source>
</evidence>
<evidence type="ECO:0000256" key="3">
    <source>
        <dbReference type="PIRSR" id="PIRSR600407-1"/>
    </source>
</evidence>
<accession>W9QN06</accession>
<feature type="region of interest" description="Disordered" evidence="6">
    <location>
        <begin position="24"/>
        <end position="104"/>
    </location>
</feature>
<reference evidence="9" key="1">
    <citation type="submission" date="2013-01" db="EMBL/GenBank/DDBJ databases">
        <title>Draft Genome Sequence of a Mulberry Tree, Morus notabilis C.K. Schneid.</title>
        <authorList>
            <person name="He N."/>
            <person name="Zhao S."/>
        </authorList>
    </citation>
    <scope>NUCLEOTIDE SEQUENCE</scope>
</reference>
<evidence type="ECO:0000256" key="5">
    <source>
        <dbReference type="RuleBase" id="RU003833"/>
    </source>
</evidence>
<dbReference type="GO" id="GO:0016020">
    <property type="term" value="C:membrane"/>
    <property type="evidence" value="ECO:0007669"/>
    <property type="project" value="TreeGrafter"/>
</dbReference>
<protein>
    <recommendedName>
        <fullName evidence="10">Apyrase</fullName>
    </recommendedName>
</protein>
<evidence type="ECO:0008006" key="10">
    <source>
        <dbReference type="Google" id="ProtNLM"/>
    </source>
</evidence>